<feature type="signal peptide" evidence="7">
    <location>
        <begin position="1"/>
        <end position="31"/>
    </location>
</feature>
<reference evidence="9" key="2">
    <citation type="submission" date="2014-08" db="EMBL/GenBank/DDBJ databases">
        <title>Exploiting Issatchenkia orientalis SD108 for Succinic Acid Production.</title>
        <authorList>
            <person name="Xiao H."/>
            <person name="Shao Z."/>
            <person name="Jiang Y."/>
            <person name="Dole S."/>
            <person name="Zhao H."/>
        </authorList>
    </citation>
    <scope>NUCLEOTIDE SEQUENCE [LARGE SCALE GENOMIC DNA]</scope>
    <source>
        <strain evidence="9">SD108</strain>
    </source>
</reference>
<dbReference type="GO" id="GO:0005794">
    <property type="term" value="C:Golgi apparatus"/>
    <property type="evidence" value="ECO:0007669"/>
    <property type="project" value="TreeGrafter"/>
</dbReference>
<dbReference type="EMBL" id="JQFK01000005">
    <property type="protein sequence ID" value="KGK39969.1"/>
    <property type="molecule type" value="Genomic_DNA"/>
</dbReference>
<proteinExistence type="inferred from homology"/>
<evidence type="ECO:0000256" key="7">
    <source>
        <dbReference type="SAM" id="SignalP"/>
    </source>
</evidence>
<dbReference type="PIRSF" id="PIRSF018153">
    <property type="entry name" value="Glyco_trans_15"/>
    <property type="match status" value="1"/>
</dbReference>
<reference evidence="11 14" key="5">
    <citation type="submission" date="2017-05" db="EMBL/GenBank/DDBJ databases">
        <title>The Genome Sequence of Candida krusei Ckrusei653.</title>
        <authorList>
            <person name="Cuomo C."/>
            <person name="Forche A."/>
            <person name="Young S."/>
            <person name="Abouelleil A."/>
            <person name="Cao P."/>
            <person name="Chapman S."/>
            <person name="Cusick C."/>
            <person name="Shea T."/>
            <person name="Nusbaum C."/>
            <person name="Birren B."/>
        </authorList>
    </citation>
    <scope>NUCLEOTIDE SEQUENCE [LARGE SCALE GENOMIC DNA]</scope>
    <source>
        <strain evidence="11 14">Ckrusei653</strain>
    </source>
</reference>
<evidence type="ECO:0000313" key="11">
    <source>
        <dbReference type="EMBL" id="OUT23070.1"/>
    </source>
</evidence>
<dbReference type="GO" id="GO:0006493">
    <property type="term" value="P:protein O-linked glycosylation"/>
    <property type="evidence" value="ECO:0007669"/>
    <property type="project" value="TreeGrafter"/>
</dbReference>
<evidence type="ECO:0000256" key="6">
    <source>
        <dbReference type="PIRSR" id="PIRSR018153-1"/>
    </source>
</evidence>
<dbReference type="GO" id="GO:0000026">
    <property type="term" value="F:alpha-1,2-mannosyltransferase activity"/>
    <property type="evidence" value="ECO:0007669"/>
    <property type="project" value="TreeGrafter"/>
</dbReference>
<dbReference type="Proteomes" id="UP000029867">
    <property type="component" value="Unassembled WGS sequence"/>
</dbReference>
<evidence type="ECO:0000313" key="14">
    <source>
        <dbReference type="Proteomes" id="UP000195871"/>
    </source>
</evidence>
<dbReference type="Proteomes" id="UP000189274">
    <property type="component" value="Unassembled WGS sequence"/>
</dbReference>
<evidence type="ECO:0000313" key="8">
    <source>
        <dbReference type="EMBL" id="AWU73578.1"/>
    </source>
</evidence>
<reference evidence="8 15" key="6">
    <citation type="submission" date="2018-06" db="EMBL/GenBank/DDBJ databases">
        <title>Population genomics shows no distinction between pathogenic Candida krusei and environmental Pichia kudriavzevii: One species, four names.</title>
        <authorList>
            <person name="Douglass A.P."/>
            <person name="Offei B."/>
            <person name="Braun-Galleani S."/>
            <person name="Coughlan A.Y."/>
            <person name="Martos A."/>
            <person name="Ortiz-Merino R.A."/>
            <person name="Byrne K.P."/>
            <person name="Wolfe K.H."/>
        </authorList>
    </citation>
    <scope>NUCLEOTIDE SEQUENCE [LARGE SCALE GENOMIC DNA]</scope>
    <source>
        <strain evidence="8 15">CBS573</strain>
    </source>
</reference>
<dbReference type="Proteomes" id="UP000195871">
    <property type="component" value="Unassembled WGS sequence"/>
</dbReference>
<name>A0A099P6V1_PICKU</name>
<dbReference type="Pfam" id="PF01793">
    <property type="entry name" value="Glyco_transf_15"/>
    <property type="match status" value="1"/>
</dbReference>
<evidence type="ECO:0000313" key="9">
    <source>
        <dbReference type="EMBL" id="KGK39969.1"/>
    </source>
</evidence>
<keyword evidence="15" id="KW-1185">Reference proteome</keyword>
<gene>
    <name evidence="10" type="ORF">BOH78_4269</name>
    <name evidence="8" type="ORF">C5L36_0A01850</name>
    <name evidence="11" type="ORF">CAS74_001377</name>
    <name evidence="9" type="ORF">JL09_g892</name>
</gene>
<dbReference type="InterPro" id="IPR002685">
    <property type="entry name" value="Glyco_trans_15"/>
</dbReference>
<dbReference type="OrthoDB" id="439943at2759"/>
<keyword evidence="7" id="KW-0732">Signal</keyword>
<keyword evidence="4 10" id="KW-0808">Transferase</keyword>
<feature type="chain" id="PRO_5015032038" evidence="7">
    <location>
        <begin position="32"/>
        <end position="427"/>
    </location>
</feature>
<dbReference type="GO" id="GO:0016020">
    <property type="term" value="C:membrane"/>
    <property type="evidence" value="ECO:0007669"/>
    <property type="project" value="UniProtKB-SubCell"/>
</dbReference>
<evidence type="ECO:0000313" key="10">
    <source>
        <dbReference type="EMBL" id="ONH71772.1"/>
    </source>
</evidence>
<accession>A0A099P6V1</accession>
<dbReference type="EMBL" id="CP028773">
    <property type="protein sequence ID" value="AWU73578.1"/>
    <property type="molecule type" value="Genomic_DNA"/>
</dbReference>
<dbReference type="GO" id="GO:0000032">
    <property type="term" value="P:cell wall mannoprotein biosynthetic process"/>
    <property type="evidence" value="ECO:0007669"/>
    <property type="project" value="TreeGrafter"/>
</dbReference>
<dbReference type="FunFam" id="3.90.550.10:FF:000051">
    <property type="entry name" value="Alpha-1,2-mannosyltransferase (Ktr4)"/>
    <property type="match status" value="1"/>
</dbReference>
<dbReference type="VEuPathDB" id="FungiDB:C5L36_0A01850"/>
<keyword evidence="3 10" id="KW-0328">Glycosyltransferase</keyword>
<dbReference type="GO" id="GO:0006487">
    <property type="term" value="P:protein N-linked glycosylation"/>
    <property type="evidence" value="ECO:0007669"/>
    <property type="project" value="TreeGrafter"/>
</dbReference>
<dbReference type="AlphaFoldDB" id="A0A099P6V1"/>
<comment type="similarity">
    <text evidence="2">Belongs to the glycosyltransferase 15 family.</text>
</comment>
<dbReference type="EMBL" id="NHMM01000002">
    <property type="protein sequence ID" value="OUT23070.1"/>
    <property type="molecule type" value="Genomic_DNA"/>
</dbReference>
<dbReference type="Gene3D" id="3.90.550.10">
    <property type="entry name" value="Spore Coat Polysaccharide Biosynthesis Protein SpsA, Chain A"/>
    <property type="match status" value="1"/>
</dbReference>
<dbReference type="PANTHER" id="PTHR31121:SF7">
    <property type="entry name" value="MANNOSYLTRANSFERASE KTR4-RELATED"/>
    <property type="match status" value="1"/>
</dbReference>
<sequence length="427" mass="50721">METGGDMFNRRISKWLFTLLLLGGLFTVSKEFQKRELPKATVVIEETVKVETKIPDFYFNPLSEYEGLSRDQVVKKNYDKLVKIMETPIDEPKGVLTRSNGDRANATMMVLAKNSDLKGVLYTLDQIESTFNKKFHYPYVFLNDNAFSEHFKSAIRKHTDSECYFETIDPSIWNQPDWIDPVKQQKLMSVLKSQNIQYANKISYHNMCRFYSMSFYNHPRMQQFRYYWRFEPNTDYFTNIDYDVFKFMEDNDKIYGFTIALYDAHETVKTLWTETKAFIGSHPEYVHPNSAASFISENLQNPEKTEYTQGYSTCHFWSNFEIGDMEFYRSEAYTEWMKHLDEAGGFYYERWGDAPVHSLGVSLFADKKKVHWFRDIGYRHHPYTNCPTSRKCKGCTPGEFCWEGIRDQNCLTNWWNYEMDEQDRSVY</sequence>
<keyword evidence="5" id="KW-0812">Transmembrane</keyword>
<evidence type="ECO:0000256" key="3">
    <source>
        <dbReference type="ARBA" id="ARBA00022676"/>
    </source>
</evidence>
<keyword evidence="5" id="KW-0735">Signal-anchor</keyword>
<protein>
    <submittedName>
        <fullName evidence="10">Putative mannosyltransferase KTR4</fullName>
    </submittedName>
</protein>
<evidence type="ECO:0000256" key="4">
    <source>
        <dbReference type="ARBA" id="ARBA00022679"/>
    </source>
</evidence>
<reference evidence="12" key="1">
    <citation type="journal article" date="2014" name="Microb. Cell Fact.">
        <title>Exploiting Issatchenkia orientalis SD108 for succinic acid production.</title>
        <authorList>
            <person name="Xiao H."/>
            <person name="Shao Z."/>
            <person name="Jiang Y."/>
            <person name="Dole S."/>
            <person name="Zhao H."/>
        </authorList>
    </citation>
    <scope>NUCLEOTIDE SEQUENCE [LARGE SCALE GENOMIC DNA]</scope>
    <source>
        <strain evidence="12">SD108</strain>
    </source>
</reference>
<feature type="active site" description="Nucleophile" evidence="6">
    <location>
        <position position="321"/>
    </location>
</feature>
<dbReference type="SUPFAM" id="SSF53448">
    <property type="entry name" value="Nucleotide-diphospho-sugar transferases"/>
    <property type="match status" value="1"/>
</dbReference>
<reference evidence="10" key="4">
    <citation type="submission" date="2017-01" db="EMBL/GenBank/DDBJ databases">
        <authorList>
            <person name="Mah S.A."/>
            <person name="Swanson W.J."/>
            <person name="Moy G.W."/>
            <person name="Vacquier V.D."/>
        </authorList>
    </citation>
    <scope>NUCLEOTIDE SEQUENCE [LARGE SCALE GENOMIC DNA]</scope>
    <source>
        <strain evidence="10">129</strain>
    </source>
</reference>
<dbReference type="Proteomes" id="UP000249293">
    <property type="component" value="Chromosome 1"/>
</dbReference>
<organism evidence="9 12">
    <name type="scientific">Pichia kudriavzevii</name>
    <name type="common">Yeast</name>
    <name type="synonym">Issatchenkia orientalis</name>
    <dbReference type="NCBI Taxonomy" id="4909"/>
    <lineage>
        <taxon>Eukaryota</taxon>
        <taxon>Fungi</taxon>
        <taxon>Dikarya</taxon>
        <taxon>Ascomycota</taxon>
        <taxon>Saccharomycotina</taxon>
        <taxon>Pichiomycetes</taxon>
        <taxon>Pichiales</taxon>
        <taxon>Pichiaceae</taxon>
        <taxon>Pichia</taxon>
    </lineage>
</organism>
<dbReference type="eggNOG" id="KOG4472">
    <property type="taxonomic scope" value="Eukaryota"/>
</dbReference>
<dbReference type="PANTHER" id="PTHR31121">
    <property type="entry name" value="ALPHA-1,2 MANNOSYLTRANSFERASE KTR1"/>
    <property type="match status" value="1"/>
</dbReference>
<reference evidence="13" key="3">
    <citation type="journal article" date="2017" name="Genome Announc.">
        <title>Genome sequences of Cyberlindnera fabianii 65, Pichia kudriavzevii 129, and Saccharomyces cerevisiae 131 isolated from fermented masau fruits in Zimbabwe.</title>
        <authorList>
            <person name="van Rijswijck I.M.H."/>
            <person name="Derks M.F.L."/>
            <person name="Abee T."/>
            <person name="de Ridder D."/>
            <person name="Smid E.J."/>
        </authorList>
    </citation>
    <scope>NUCLEOTIDE SEQUENCE [LARGE SCALE GENOMIC DNA]</scope>
    <source>
        <strain evidence="13">129</strain>
    </source>
</reference>
<evidence type="ECO:0000256" key="5">
    <source>
        <dbReference type="ARBA" id="ARBA00022968"/>
    </source>
</evidence>
<evidence type="ECO:0000256" key="1">
    <source>
        <dbReference type="ARBA" id="ARBA00004606"/>
    </source>
</evidence>
<evidence type="ECO:0000313" key="15">
    <source>
        <dbReference type="Proteomes" id="UP000249293"/>
    </source>
</evidence>
<comment type="subcellular location">
    <subcellularLocation>
        <location evidence="1">Membrane</location>
        <topology evidence="1">Single-pass type II membrane protein</topology>
    </subcellularLocation>
</comment>
<dbReference type="EMBL" id="MQVM01000028">
    <property type="protein sequence ID" value="ONH71772.1"/>
    <property type="molecule type" value="Genomic_DNA"/>
</dbReference>
<dbReference type="InterPro" id="IPR029044">
    <property type="entry name" value="Nucleotide-diphossugar_trans"/>
</dbReference>
<evidence type="ECO:0000313" key="12">
    <source>
        <dbReference type="Proteomes" id="UP000029867"/>
    </source>
</evidence>
<dbReference type="HOGENOM" id="CLU_024327_4_3_1"/>
<evidence type="ECO:0000313" key="13">
    <source>
        <dbReference type="Proteomes" id="UP000189274"/>
    </source>
</evidence>
<evidence type="ECO:0000256" key="2">
    <source>
        <dbReference type="ARBA" id="ARBA00007677"/>
    </source>
</evidence>